<reference evidence="2" key="1">
    <citation type="submission" date="2020-02" db="EMBL/GenBank/DDBJ databases">
        <authorList>
            <person name="Meier V. D."/>
        </authorList>
    </citation>
    <scope>NUCLEOTIDE SEQUENCE</scope>
    <source>
        <strain evidence="2">AVDCRST_MAG25</strain>
    </source>
</reference>
<feature type="compositionally biased region" description="Basic and acidic residues" evidence="1">
    <location>
        <begin position="208"/>
        <end position="218"/>
    </location>
</feature>
<feature type="compositionally biased region" description="Basic and acidic residues" evidence="1">
    <location>
        <begin position="283"/>
        <end position="312"/>
    </location>
</feature>
<sequence>EDAQDRRDGPPGAPGRLDPHGPHHARHHHRRGGGGAPHLSGQRHPGEHLRSDLRPRPEPDHGGPGLRGRGRRGRPVRRGGGEHPHPRRRHRRRRPAGRRGRLLERLGGRAGRTPERLLLRRGSLLRGDPPGRARRRAIRRERGGSSPRRIVDGSPPGQPPGGSGRSNPRHPGQGVRGRGGGGEGRPRFRAAHPGLLLHKHRGRPGAFGERDDRADRRPGRGRGLRRGGDGRHKGRDNRGSWRGRGLLGHHAGGAALDVHADHGPASDLPGGHRRHLSSRRGHRRDEHHARLRCREDPGDRGPKSVGRDERRRPAPVSPRSGPPRPPRRRPRGGPRRGGLGAAPENTDGPPPGGRDAGRGSPRLRGLGPDRGGLRRPPRLPLRPPRTRRGSKAGV</sequence>
<proteinExistence type="predicted"/>
<feature type="compositionally biased region" description="Basic residues" evidence="1">
    <location>
        <begin position="68"/>
        <end position="77"/>
    </location>
</feature>
<feature type="compositionally biased region" description="Low complexity" evidence="1">
    <location>
        <begin position="248"/>
        <end position="257"/>
    </location>
</feature>
<evidence type="ECO:0000313" key="2">
    <source>
        <dbReference type="EMBL" id="CAA9462650.1"/>
    </source>
</evidence>
<feature type="compositionally biased region" description="Basic residues" evidence="1">
    <location>
        <begin position="85"/>
        <end position="100"/>
    </location>
</feature>
<dbReference type="EMBL" id="CADCVI010000067">
    <property type="protein sequence ID" value="CAA9462650.1"/>
    <property type="molecule type" value="Genomic_DNA"/>
</dbReference>
<feature type="compositionally biased region" description="Basic and acidic residues" evidence="1">
    <location>
        <begin position="44"/>
        <end position="61"/>
    </location>
</feature>
<organism evidence="2">
    <name type="scientific">uncultured Rubrobacteraceae bacterium</name>
    <dbReference type="NCBI Taxonomy" id="349277"/>
    <lineage>
        <taxon>Bacteria</taxon>
        <taxon>Bacillati</taxon>
        <taxon>Actinomycetota</taxon>
        <taxon>Rubrobacteria</taxon>
        <taxon>Rubrobacterales</taxon>
        <taxon>Rubrobacteraceae</taxon>
        <taxon>environmental samples</taxon>
    </lineage>
</organism>
<evidence type="ECO:0000256" key="1">
    <source>
        <dbReference type="SAM" id="MobiDB-lite"/>
    </source>
</evidence>
<feature type="compositionally biased region" description="Basic residues" evidence="1">
    <location>
        <begin position="384"/>
        <end position="394"/>
    </location>
</feature>
<feature type="compositionally biased region" description="Basic and acidic residues" evidence="1">
    <location>
        <begin position="226"/>
        <end position="239"/>
    </location>
</feature>
<gene>
    <name evidence="2" type="ORF">AVDCRST_MAG25-1088</name>
</gene>
<feature type="compositionally biased region" description="Basic residues" evidence="1">
    <location>
        <begin position="271"/>
        <end position="282"/>
    </location>
</feature>
<feature type="compositionally biased region" description="Basic residues" evidence="1">
    <location>
        <begin position="22"/>
        <end position="32"/>
    </location>
</feature>
<protein>
    <submittedName>
        <fullName evidence="2">ABC-type antimicrobial peptide transport system, permease component</fullName>
    </submittedName>
</protein>
<feature type="non-terminal residue" evidence="2">
    <location>
        <position position="394"/>
    </location>
</feature>
<feature type="region of interest" description="Disordered" evidence="1">
    <location>
        <begin position="1"/>
        <end position="394"/>
    </location>
</feature>
<dbReference type="AlphaFoldDB" id="A0A6J4R308"/>
<accession>A0A6J4R308</accession>
<feature type="compositionally biased region" description="Low complexity" evidence="1">
    <location>
        <begin position="120"/>
        <end position="130"/>
    </location>
</feature>
<feature type="non-terminal residue" evidence="2">
    <location>
        <position position="1"/>
    </location>
</feature>
<name>A0A6J4R308_9ACTN</name>
<feature type="compositionally biased region" description="Basic residues" evidence="1">
    <location>
        <begin position="325"/>
        <end position="334"/>
    </location>
</feature>
<feature type="compositionally biased region" description="Gly residues" evidence="1">
    <location>
        <begin position="174"/>
        <end position="183"/>
    </location>
</feature>
<feature type="compositionally biased region" description="Basic and acidic residues" evidence="1">
    <location>
        <begin position="101"/>
        <end position="118"/>
    </location>
</feature>